<dbReference type="PRINTS" id="PR00507">
    <property type="entry name" value="N12N6MTFRASE"/>
</dbReference>
<evidence type="ECO:0000256" key="3">
    <source>
        <dbReference type="ARBA" id="ARBA00022679"/>
    </source>
</evidence>
<sequence length="1327" mass="147189">MNGDLQGIRLVGGVLPAALLGRVQSNELTNAQGLSGASYHLAGNEKPKDAAARAWSYLRGAWTAWRDVAAKEPGLPGTGAAREKWLLVLLGELGYGRLPATRQAEVIDGVEYPISHRWYHVPIHLLGPGIDLDKRNPGVPGAARAPQAMLQEYLNRTDDDLWGLLSNGLRLRLLRDSTAFAGSAYVEFDLEAIFEGELYAEFQLLWLLCHVSRVEKRGGVDAPPGDCWLEEWRAEAADAGTRALNRLRDGVEAALKIFGTGFLSHAKNDWLRAALQKGTLPDREFHKALLRLIYRLLFLFVAEDRGALLDPTAPRDTREKYDQYFSTARLRRLSRQRSGGTHPDLWRGERMILSALGDQGLPQLGVPALGGLFDADRRAPHIADAPRRDLLLGAELTNKDMLAAIRQLSWILIPGQRAQPIDYRHLGAEELGGVYESLLELVPRVDLATRQFDLVHLSGNERKTTGSYYTPPSLVSALLDASLNPVLDEAVSLGRTAEDREARLLAVTVCDPASGSGGFLVAAARRIARRLAQVRSDEDEPTPEAVQHALHDVVARCIYGVDMNDLAAELAKVSLWLEALEPGKPLGFLDARIRVGNSLFGTTPALIAGGVPDSAFKEIEGDSKASAAEVRKRNKSEATGQGLLSWADSDALTAANRRERALLLAPGDDVNDIRARGEAWDAYLTSNVRQTLKRQADAWAAAFVWPLRDGTPLPPTTAVVHAMLDDDVAVQYPDTVDSVERLAGEYRFFHWHLEFPEIFGRTSGEGLGPEGWAGGFTCMLGNPPWERVKLQEQEFFAARDEDIAKAPNAAARKRLIEKLRQGSDADVRLYEQFIAERRRAEGVSAYLRLSGRYPLNGRGDVNTYTVFAELFRSMTAPTGRSGVIVPTGIATDATTQYFFKDLVSTGSLEALYDFENTKKLFADVDSRTKFCILSTSGRAVDTRSAHFAFFLNDPLQIEASRFTLTPEEITLLNPNTGTVPIFRTRRDAEITLGIYRRVPVLINESDPINGNPWGVSFMRMFDMSNDSHLFHTRDELEADGWGLRGNVFERGPERMLPLYQGRFIQHYNHRADTEGPSIDPTNERSLVVPQYWVDSAEVHERFSKQGRDPGPVYAFRNIGRSTDVRSHIGTVVPFGGVGNSAPVLMPARADDLPAIQGALSSFAFDYVVRQKLGSATMNFFIVEQIPVPVDYSKLSQIVDDARAWVDVRVNELDCTATDLTSVGRQRDSERAPFIWSEARRALLKAELDAAFFHLYGVVRPEVEHILDSFPIVKRKDESDFGEYRTKRLILENYDKMQECIDNSADFVSTLEPAPGFGARHSERTIDE</sequence>
<accession>A0ABW2ZRQ1</accession>
<evidence type="ECO:0000313" key="8">
    <source>
        <dbReference type="Proteomes" id="UP001597042"/>
    </source>
</evidence>
<evidence type="ECO:0000256" key="4">
    <source>
        <dbReference type="ARBA" id="ARBA00022691"/>
    </source>
</evidence>
<reference evidence="8" key="1">
    <citation type="journal article" date="2019" name="Int. J. Syst. Evol. Microbiol.">
        <title>The Global Catalogue of Microorganisms (GCM) 10K type strain sequencing project: providing services to taxonomists for standard genome sequencing and annotation.</title>
        <authorList>
            <consortium name="The Broad Institute Genomics Platform"/>
            <consortium name="The Broad Institute Genome Sequencing Center for Infectious Disease"/>
            <person name="Wu L."/>
            <person name="Ma J."/>
        </authorList>
    </citation>
    <scope>NUCLEOTIDE SEQUENCE [LARGE SCALE GENOMIC DNA]</scope>
    <source>
        <strain evidence="8">CCUG 50754</strain>
    </source>
</reference>
<dbReference type="InterPro" id="IPR011639">
    <property type="entry name" value="MethylTrfase_TaqI-like_dom"/>
</dbReference>
<dbReference type="Gene3D" id="3.40.50.150">
    <property type="entry name" value="Vaccinia Virus protein VP39"/>
    <property type="match status" value="2"/>
</dbReference>
<dbReference type="EMBL" id="JBHTIM010000001">
    <property type="protein sequence ID" value="MFD0780916.1"/>
    <property type="molecule type" value="Genomic_DNA"/>
</dbReference>
<name>A0ABW2ZRQ1_9MICO</name>
<dbReference type="EC" id="2.1.1.72" evidence="1"/>
<feature type="domain" description="Type II methyltransferase M.TaqI-like" evidence="6">
    <location>
        <begin position="557"/>
        <end position="921"/>
    </location>
</feature>
<dbReference type="GO" id="GO:0032259">
    <property type="term" value="P:methylation"/>
    <property type="evidence" value="ECO:0007669"/>
    <property type="project" value="UniProtKB-KW"/>
</dbReference>
<evidence type="ECO:0000256" key="5">
    <source>
        <dbReference type="ARBA" id="ARBA00047942"/>
    </source>
</evidence>
<dbReference type="Pfam" id="PF07669">
    <property type="entry name" value="Eco57I"/>
    <property type="match status" value="1"/>
</dbReference>
<keyword evidence="4" id="KW-0949">S-adenosyl-L-methionine</keyword>
<keyword evidence="3" id="KW-0808">Transferase</keyword>
<proteinExistence type="predicted"/>
<comment type="catalytic activity">
    <reaction evidence="5">
        <text>a 2'-deoxyadenosine in DNA + S-adenosyl-L-methionine = an N(6)-methyl-2'-deoxyadenosine in DNA + S-adenosyl-L-homocysteine + H(+)</text>
        <dbReference type="Rhea" id="RHEA:15197"/>
        <dbReference type="Rhea" id="RHEA-COMP:12418"/>
        <dbReference type="Rhea" id="RHEA-COMP:12419"/>
        <dbReference type="ChEBI" id="CHEBI:15378"/>
        <dbReference type="ChEBI" id="CHEBI:57856"/>
        <dbReference type="ChEBI" id="CHEBI:59789"/>
        <dbReference type="ChEBI" id="CHEBI:90615"/>
        <dbReference type="ChEBI" id="CHEBI:90616"/>
        <dbReference type="EC" id="2.1.1.72"/>
    </reaction>
</comment>
<evidence type="ECO:0000259" key="6">
    <source>
        <dbReference type="Pfam" id="PF07669"/>
    </source>
</evidence>
<dbReference type="PANTHER" id="PTHR33841:SF1">
    <property type="entry name" value="DNA METHYLTRANSFERASE A"/>
    <property type="match status" value="1"/>
</dbReference>
<keyword evidence="2 7" id="KW-0489">Methyltransferase</keyword>
<keyword evidence="8" id="KW-1185">Reference proteome</keyword>
<evidence type="ECO:0000256" key="1">
    <source>
        <dbReference type="ARBA" id="ARBA00011900"/>
    </source>
</evidence>
<organism evidence="7 8">
    <name type="scientific">Microbacterium koreense</name>
    <dbReference type="NCBI Taxonomy" id="323761"/>
    <lineage>
        <taxon>Bacteria</taxon>
        <taxon>Bacillati</taxon>
        <taxon>Actinomycetota</taxon>
        <taxon>Actinomycetes</taxon>
        <taxon>Micrococcales</taxon>
        <taxon>Microbacteriaceae</taxon>
        <taxon>Microbacterium</taxon>
    </lineage>
</organism>
<dbReference type="SUPFAM" id="SSF53335">
    <property type="entry name" value="S-adenosyl-L-methionine-dependent methyltransferases"/>
    <property type="match status" value="1"/>
</dbReference>
<gene>
    <name evidence="7" type="ORF">ACFQZV_06340</name>
</gene>
<dbReference type="InterPro" id="IPR029063">
    <property type="entry name" value="SAM-dependent_MTases_sf"/>
</dbReference>
<dbReference type="GO" id="GO:0008168">
    <property type="term" value="F:methyltransferase activity"/>
    <property type="evidence" value="ECO:0007669"/>
    <property type="project" value="UniProtKB-KW"/>
</dbReference>
<evidence type="ECO:0000313" key="7">
    <source>
        <dbReference type="EMBL" id="MFD0780916.1"/>
    </source>
</evidence>
<protein>
    <recommendedName>
        <fullName evidence="1">site-specific DNA-methyltransferase (adenine-specific)</fullName>
        <ecNumber evidence="1">2.1.1.72</ecNumber>
    </recommendedName>
</protein>
<evidence type="ECO:0000256" key="2">
    <source>
        <dbReference type="ARBA" id="ARBA00022603"/>
    </source>
</evidence>
<dbReference type="RefSeq" id="WP_378752214.1">
    <property type="nucleotide sequence ID" value="NZ_JBHSSV010000008.1"/>
</dbReference>
<comment type="caution">
    <text evidence="7">The sequence shown here is derived from an EMBL/GenBank/DDBJ whole genome shotgun (WGS) entry which is preliminary data.</text>
</comment>
<dbReference type="PANTHER" id="PTHR33841">
    <property type="entry name" value="DNA METHYLTRANSFERASE YEEA-RELATED"/>
    <property type="match status" value="1"/>
</dbReference>
<dbReference type="InterPro" id="IPR050953">
    <property type="entry name" value="N4_N6_ade-DNA_methylase"/>
</dbReference>
<dbReference type="Proteomes" id="UP001597042">
    <property type="component" value="Unassembled WGS sequence"/>
</dbReference>